<dbReference type="Gene3D" id="3.50.50.60">
    <property type="entry name" value="FAD/NAD(P)-binding domain"/>
    <property type="match status" value="3"/>
</dbReference>
<evidence type="ECO:0008006" key="7">
    <source>
        <dbReference type="Google" id="ProtNLM"/>
    </source>
</evidence>
<dbReference type="GO" id="GO:0004499">
    <property type="term" value="F:N,N-dimethylaniline monooxygenase activity"/>
    <property type="evidence" value="ECO:0007669"/>
    <property type="project" value="InterPro"/>
</dbReference>
<organism evidence="5 6">
    <name type="scientific">Cladophialophora chaetospira</name>
    <dbReference type="NCBI Taxonomy" id="386627"/>
    <lineage>
        <taxon>Eukaryota</taxon>
        <taxon>Fungi</taxon>
        <taxon>Dikarya</taxon>
        <taxon>Ascomycota</taxon>
        <taxon>Pezizomycotina</taxon>
        <taxon>Eurotiomycetes</taxon>
        <taxon>Chaetothyriomycetidae</taxon>
        <taxon>Chaetothyriales</taxon>
        <taxon>Herpotrichiellaceae</taxon>
        <taxon>Cladophialophora</taxon>
    </lineage>
</organism>
<dbReference type="PRINTS" id="PR00411">
    <property type="entry name" value="PNDRDTASEI"/>
</dbReference>
<dbReference type="InterPro" id="IPR020946">
    <property type="entry name" value="Flavin_mOase-like"/>
</dbReference>
<evidence type="ECO:0000313" key="5">
    <source>
        <dbReference type="EMBL" id="KAJ9602014.1"/>
    </source>
</evidence>
<keyword evidence="3" id="KW-0521">NADP</keyword>
<dbReference type="PANTHER" id="PTHR43098">
    <property type="entry name" value="L-ORNITHINE N(5)-MONOOXYGENASE-RELATED"/>
    <property type="match status" value="1"/>
</dbReference>
<dbReference type="Pfam" id="PF00743">
    <property type="entry name" value="FMO-like"/>
    <property type="match status" value="1"/>
</dbReference>
<keyword evidence="6" id="KW-1185">Reference proteome</keyword>
<dbReference type="SUPFAM" id="SSF51905">
    <property type="entry name" value="FAD/NAD(P)-binding domain"/>
    <property type="match status" value="2"/>
</dbReference>
<proteinExistence type="predicted"/>
<keyword evidence="4" id="KW-0560">Oxidoreductase</keyword>
<dbReference type="Proteomes" id="UP001172673">
    <property type="component" value="Unassembled WGS sequence"/>
</dbReference>
<keyword evidence="1" id="KW-0285">Flavoprotein</keyword>
<evidence type="ECO:0000256" key="2">
    <source>
        <dbReference type="ARBA" id="ARBA00022827"/>
    </source>
</evidence>
<gene>
    <name evidence="5" type="ORF">H2200_013573</name>
</gene>
<dbReference type="GO" id="GO:0050661">
    <property type="term" value="F:NADP binding"/>
    <property type="evidence" value="ECO:0007669"/>
    <property type="project" value="InterPro"/>
</dbReference>
<dbReference type="AlphaFoldDB" id="A0AA38TXI9"/>
<reference evidence="5" key="1">
    <citation type="submission" date="2022-10" db="EMBL/GenBank/DDBJ databases">
        <title>Culturing micro-colonial fungi from biological soil crusts in the Mojave desert and describing Neophaeococcomyces mojavensis, and introducing the new genera and species Taxawa tesnikishii.</title>
        <authorList>
            <person name="Kurbessoian T."/>
            <person name="Stajich J.E."/>
        </authorList>
    </citation>
    <scope>NUCLEOTIDE SEQUENCE</scope>
    <source>
        <strain evidence="5">TK_41</strain>
    </source>
</reference>
<evidence type="ECO:0000313" key="6">
    <source>
        <dbReference type="Proteomes" id="UP001172673"/>
    </source>
</evidence>
<accession>A0AA38TXI9</accession>
<dbReference type="EMBL" id="JAPDRK010000030">
    <property type="protein sequence ID" value="KAJ9602014.1"/>
    <property type="molecule type" value="Genomic_DNA"/>
</dbReference>
<dbReference type="InterPro" id="IPR036188">
    <property type="entry name" value="FAD/NAD-bd_sf"/>
</dbReference>
<keyword evidence="2" id="KW-0274">FAD</keyword>
<evidence type="ECO:0000256" key="1">
    <source>
        <dbReference type="ARBA" id="ARBA00022630"/>
    </source>
</evidence>
<sequence length="561" mass="62247">MASTGSQINGASDGNDREQVAYDALVIGAGFGGIRMLYELGKRGLSAKAFEAGSGVGGTWYWNRYPGARTDSESWIYVLTFQEELGLDWDWKERFPTQPEVEQYLNRVTDHLDLRKHIELNTQITAAHWDSTKNVWEVTTSKGKTYTAEFLITATGPLATPLKPPFPGLDSFKGEWYQTGLWPKQKIEFAGKRVAVVGTGATAVQVIPIVAHNAKSLTVFQRTPNFVLPARNYPLTEDQQVALRRDCKSVLARARTQSFGMDMVDATLKSTDLDAEADVQRVLEFGWEIGGFRFIFETFADMLTNPTCNAAAGEFVRNKIRSIVRDKQTAELLCPYYTILSKRPPLGHFYYEAFNRQNVELVDVKNNPIQAVTSTGLRTGTEEYEFDMIIFAVGFDAITGTLAAIDLRGEGNQHLGDQLNRDMSTAYGITTPGFPNLFMVSGPQAPFANIPVIIDNTVDWIGKTISFMGKNGHHRIETKEGLAKYWTEQVEGIFNATVLPEGAKQTHSWYVGGNVPGKPVRPMFYFGGVAPYFAACDKEISDGYPGFMFSDDSTGAVQARL</sequence>
<evidence type="ECO:0000256" key="3">
    <source>
        <dbReference type="ARBA" id="ARBA00022857"/>
    </source>
</evidence>
<dbReference type="GO" id="GO:0050660">
    <property type="term" value="F:flavin adenine dinucleotide binding"/>
    <property type="evidence" value="ECO:0007669"/>
    <property type="project" value="InterPro"/>
</dbReference>
<comment type="caution">
    <text evidence="5">The sequence shown here is derived from an EMBL/GenBank/DDBJ whole genome shotgun (WGS) entry which is preliminary data.</text>
</comment>
<dbReference type="InterPro" id="IPR050775">
    <property type="entry name" value="FAD-binding_Monooxygenases"/>
</dbReference>
<evidence type="ECO:0000256" key="4">
    <source>
        <dbReference type="ARBA" id="ARBA00023002"/>
    </source>
</evidence>
<name>A0AA38TXI9_9EURO</name>
<dbReference type="PANTHER" id="PTHR43098:SF5">
    <property type="entry name" value="DUAL-FUNCTIONAL MONOOXYGENASE_METHYLTRANSFERASE PSOF"/>
    <property type="match status" value="1"/>
</dbReference>
<protein>
    <recommendedName>
        <fullName evidence="7">Cyclohexanone monooxygenase</fullName>
    </recommendedName>
</protein>